<comment type="caution">
    <text evidence="10">The sequence shown here is derived from an EMBL/GenBank/DDBJ whole genome shotgun (WGS) entry which is preliminary data.</text>
</comment>
<evidence type="ECO:0000256" key="6">
    <source>
        <dbReference type="ARBA" id="ARBA00023134"/>
    </source>
</evidence>
<protein>
    <recommendedName>
        <fullName evidence="8">Molybdenum cofactor guanylyltransferase</fullName>
        <shortName evidence="8">MoCo guanylyltransferase</shortName>
        <ecNumber evidence="8">2.7.7.77</ecNumber>
    </recommendedName>
    <alternativeName>
        <fullName evidence="8">GTP:molybdopterin guanylyltransferase</fullName>
    </alternativeName>
    <alternativeName>
        <fullName evidence="8">Mo-MPT guanylyltransferase</fullName>
    </alternativeName>
    <alternativeName>
        <fullName evidence="8">Molybdopterin guanylyltransferase</fullName>
    </alternativeName>
    <alternativeName>
        <fullName evidence="8">Molybdopterin-guanine dinucleotide synthase</fullName>
        <shortName evidence="8">MGD synthase</shortName>
    </alternativeName>
</protein>
<dbReference type="PANTHER" id="PTHR19136">
    <property type="entry name" value="MOLYBDENUM COFACTOR GUANYLYLTRANSFERASE"/>
    <property type="match status" value="1"/>
</dbReference>
<dbReference type="EC" id="2.7.7.77" evidence="8"/>
<dbReference type="InterPro" id="IPR025877">
    <property type="entry name" value="MobA-like_NTP_Trfase"/>
</dbReference>
<comment type="cofactor">
    <cofactor evidence="8">
        <name>Mg(2+)</name>
        <dbReference type="ChEBI" id="CHEBI:18420"/>
    </cofactor>
</comment>
<dbReference type="GO" id="GO:0005525">
    <property type="term" value="F:GTP binding"/>
    <property type="evidence" value="ECO:0007669"/>
    <property type="project" value="UniProtKB-UniRule"/>
</dbReference>
<proteinExistence type="inferred from homology"/>
<keyword evidence="6 8" id="KW-0342">GTP-binding</keyword>
<feature type="binding site" evidence="8">
    <location>
        <begin position="9"/>
        <end position="11"/>
    </location>
    <ligand>
        <name>GTP</name>
        <dbReference type="ChEBI" id="CHEBI:37565"/>
    </ligand>
</feature>
<dbReference type="SUPFAM" id="SSF53448">
    <property type="entry name" value="Nucleotide-diphospho-sugar transferases"/>
    <property type="match status" value="1"/>
</dbReference>
<evidence type="ECO:0000313" key="11">
    <source>
        <dbReference type="Proteomes" id="UP000025061"/>
    </source>
</evidence>
<feature type="binding site" evidence="8">
    <location>
        <position position="98"/>
    </location>
    <ligand>
        <name>GTP</name>
        <dbReference type="ChEBI" id="CHEBI:37565"/>
    </ligand>
</feature>
<dbReference type="EMBL" id="ARYI01000008">
    <property type="protein sequence ID" value="KCZ93006.1"/>
    <property type="molecule type" value="Genomic_DNA"/>
</dbReference>
<organism evidence="10 11">
    <name type="scientific">Hyphomonas hirschiana VP5</name>
    <dbReference type="NCBI Taxonomy" id="1280951"/>
    <lineage>
        <taxon>Bacteria</taxon>
        <taxon>Pseudomonadati</taxon>
        <taxon>Pseudomonadota</taxon>
        <taxon>Alphaproteobacteria</taxon>
        <taxon>Hyphomonadales</taxon>
        <taxon>Hyphomonadaceae</taxon>
        <taxon>Hyphomonas</taxon>
    </lineage>
</organism>
<comment type="domain">
    <text evidence="8">The N-terminal domain determines nucleotide recognition and specific binding, while the C-terminal domain determines the specific binding to the target protein.</text>
</comment>
<dbReference type="AlphaFoldDB" id="A0A059FR64"/>
<dbReference type="GO" id="GO:0005737">
    <property type="term" value="C:cytoplasm"/>
    <property type="evidence" value="ECO:0007669"/>
    <property type="project" value="UniProtKB-SubCell"/>
</dbReference>
<evidence type="ECO:0000256" key="7">
    <source>
        <dbReference type="ARBA" id="ARBA00023150"/>
    </source>
</evidence>
<dbReference type="Gene3D" id="3.90.550.10">
    <property type="entry name" value="Spore Coat Polysaccharide Biosynthesis Protein SpsA, Chain A"/>
    <property type="match status" value="1"/>
</dbReference>
<dbReference type="Proteomes" id="UP000025061">
    <property type="component" value="Unassembled WGS sequence"/>
</dbReference>
<evidence type="ECO:0000256" key="8">
    <source>
        <dbReference type="HAMAP-Rule" id="MF_00316"/>
    </source>
</evidence>
<reference evidence="10 11" key="1">
    <citation type="submission" date="2013-04" db="EMBL/GenBank/DDBJ databases">
        <title>Hyphomonas hirschiana VP5 Genome Sequencing.</title>
        <authorList>
            <person name="Lai Q."/>
            <person name="Shao Z."/>
        </authorList>
    </citation>
    <scope>NUCLEOTIDE SEQUENCE [LARGE SCALE GENOMIC DNA]</scope>
    <source>
        <strain evidence="10 11">VP5</strain>
    </source>
</reference>
<evidence type="ECO:0000313" key="10">
    <source>
        <dbReference type="EMBL" id="KCZ93006.1"/>
    </source>
</evidence>
<dbReference type="PATRIC" id="fig|1280951.3.peg.2012"/>
<comment type="function">
    <text evidence="8">Transfers a GMP moiety from GTP to Mo-molybdopterin (Mo-MPT) cofactor (Moco or molybdenum cofactor) to form Mo-molybdopterin guanine dinucleotide (Mo-MGD) cofactor.</text>
</comment>
<evidence type="ECO:0000256" key="3">
    <source>
        <dbReference type="ARBA" id="ARBA00022723"/>
    </source>
</evidence>
<dbReference type="HAMAP" id="MF_00316">
    <property type="entry name" value="MobA"/>
    <property type="match status" value="1"/>
</dbReference>
<keyword evidence="3 8" id="KW-0479">Metal-binding</keyword>
<feature type="binding site" evidence="8">
    <location>
        <position position="66"/>
    </location>
    <ligand>
        <name>GTP</name>
        <dbReference type="ChEBI" id="CHEBI:37565"/>
    </ligand>
</feature>
<evidence type="ECO:0000256" key="5">
    <source>
        <dbReference type="ARBA" id="ARBA00022842"/>
    </source>
</evidence>
<dbReference type="PANTHER" id="PTHR19136:SF81">
    <property type="entry name" value="MOLYBDENUM COFACTOR GUANYLYLTRANSFERASE"/>
    <property type="match status" value="1"/>
</dbReference>
<feature type="binding site" evidence="8">
    <location>
        <position position="21"/>
    </location>
    <ligand>
        <name>GTP</name>
        <dbReference type="ChEBI" id="CHEBI:37565"/>
    </ligand>
</feature>
<keyword evidence="5 8" id="KW-0460">Magnesium</keyword>
<comment type="subunit">
    <text evidence="8">Monomer.</text>
</comment>
<evidence type="ECO:0000256" key="4">
    <source>
        <dbReference type="ARBA" id="ARBA00022741"/>
    </source>
</evidence>
<dbReference type="InterPro" id="IPR013482">
    <property type="entry name" value="Molybde_CF_guanTrfase"/>
</dbReference>
<comment type="subcellular location">
    <subcellularLocation>
        <location evidence="8">Cytoplasm</location>
    </subcellularLocation>
</comment>
<keyword evidence="7 8" id="KW-0501">Molybdenum cofactor biosynthesis</keyword>
<feature type="domain" description="MobA-like NTP transferase" evidence="9">
    <location>
        <begin position="7"/>
        <end position="156"/>
    </location>
</feature>
<dbReference type="InterPro" id="IPR029044">
    <property type="entry name" value="Nucleotide-diphossugar_trans"/>
</dbReference>
<comment type="caution">
    <text evidence="8">Lacks conserved residue(s) required for the propagation of feature annotation.</text>
</comment>
<comment type="catalytic activity">
    <reaction evidence="8">
        <text>Mo-molybdopterin + GTP + H(+) = Mo-molybdopterin guanine dinucleotide + diphosphate</text>
        <dbReference type="Rhea" id="RHEA:34243"/>
        <dbReference type="ChEBI" id="CHEBI:15378"/>
        <dbReference type="ChEBI" id="CHEBI:33019"/>
        <dbReference type="ChEBI" id="CHEBI:37565"/>
        <dbReference type="ChEBI" id="CHEBI:71302"/>
        <dbReference type="ChEBI" id="CHEBI:71310"/>
        <dbReference type="EC" id="2.7.7.77"/>
    </reaction>
</comment>
<comment type="similarity">
    <text evidence="8">Belongs to the MobA family.</text>
</comment>
<feature type="binding site" evidence="8">
    <location>
        <position position="98"/>
    </location>
    <ligand>
        <name>Mg(2+)</name>
        <dbReference type="ChEBI" id="CHEBI:18420"/>
    </ligand>
</feature>
<gene>
    <name evidence="8" type="primary">mobA</name>
    <name evidence="10" type="ORF">HHI_09974</name>
</gene>
<keyword evidence="1 8" id="KW-0963">Cytoplasm</keyword>
<evidence type="ECO:0000259" key="9">
    <source>
        <dbReference type="Pfam" id="PF12804"/>
    </source>
</evidence>
<dbReference type="GO" id="GO:0061603">
    <property type="term" value="F:molybdenum cofactor guanylyltransferase activity"/>
    <property type="evidence" value="ECO:0007669"/>
    <property type="project" value="UniProtKB-EC"/>
</dbReference>
<keyword evidence="11" id="KW-1185">Reference proteome</keyword>
<dbReference type="GO" id="GO:0006777">
    <property type="term" value="P:Mo-molybdopterin cofactor biosynthetic process"/>
    <property type="evidence" value="ECO:0007669"/>
    <property type="project" value="UniProtKB-KW"/>
</dbReference>
<accession>A0A059FR64</accession>
<sequence length="191" mass="20352">MDRVGVAILAGGQGTRMGGRKPERHFRGRRLIDPVLDRVSAWGVPAIICVRKHGQVAANTFGQILDQPEIEGPLAGLLSALAWASSTNLDLLLTLPCDAPFLPEDLLSELKHASLDAAKPAVAASNGQRHPTCAIWPVDTLLCVTTYAGSGRRSLAGALDACEAIDVCWPDGQVDVFANINTPEDIIRLEL</sequence>
<name>A0A059FR64_9PROT</name>
<dbReference type="GO" id="GO:0046872">
    <property type="term" value="F:metal ion binding"/>
    <property type="evidence" value="ECO:0007669"/>
    <property type="project" value="UniProtKB-KW"/>
</dbReference>
<dbReference type="CDD" id="cd02503">
    <property type="entry name" value="MobA"/>
    <property type="match status" value="1"/>
</dbReference>
<dbReference type="Pfam" id="PF12804">
    <property type="entry name" value="NTP_transf_3"/>
    <property type="match status" value="1"/>
</dbReference>
<evidence type="ECO:0000256" key="2">
    <source>
        <dbReference type="ARBA" id="ARBA00022679"/>
    </source>
</evidence>
<evidence type="ECO:0000256" key="1">
    <source>
        <dbReference type="ARBA" id="ARBA00022490"/>
    </source>
</evidence>
<keyword evidence="4 8" id="KW-0547">Nucleotide-binding</keyword>
<keyword evidence="2 8" id="KW-0808">Transferase</keyword>